<comment type="pathway">
    <text evidence="4">Metabolic intermediate biosynthesis; (R)-mevalonate biosynthesis; (R)-mevalonate from acetyl-CoA: step 2/3.</text>
</comment>
<feature type="binding site" evidence="4">
    <location>
        <position position="295"/>
    </location>
    <ligand>
        <name>(3S)-3-hydroxy-3-methylglutaryl-CoA</name>
        <dbReference type="ChEBI" id="CHEBI:43074"/>
    </ligand>
</feature>
<dbReference type="InterPro" id="IPR004656">
    <property type="entry name" value="HMG_CoA_Synthase"/>
</dbReference>
<dbReference type="PANTHER" id="PTHR34069">
    <property type="entry name" value="3-OXOACYL-[ACYL-CARRIER-PROTEIN] SYNTHASE 3"/>
    <property type="match status" value="1"/>
</dbReference>
<feature type="binding site" evidence="4">
    <location>
        <position position="200"/>
    </location>
    <ligand>
        <name>(3S)-3-hydroxy-3-methylglutaryl-CoA</name>
        <dbReference type="ChEBI" id="CHEBI:43074"/>
    </ligand>
</feature>
<dbReference type="CDD" id="cd00827">
    <property type="entry name" value="init_cond_enzymes"/>
    <property type="match status" value="1"/>
</dbReference>
<dbReference type="EC" id="2.3.3.10" evidence="4"/>
<comment type="subunit">
    <text evidence="4">Interacts with acetoacetyl-CoA thiolase that catalyzes the precedent step in the pathway and with a DUF35 protein. The acetoacetyl-CoA thiolase/HMG-CoA synthase complex channels the intermediate via a fused CoA-binding site, which allows for efficient coupling of the endergonic thiolase reaction with the exergonic HMGCS reaction.</text>
</comment>
<dbReference type="HAMAP" id="MF_01409">
    <property type="entry name" value="HMG_CoA_synth_arch"/>
    <property type="match status" value="1"/>
</dbReference>
<comment type="function">
    <text evidence="4">Catalyzes the condensation of acetyl-CoA with acetoacetyl-CoA to form 3-hydroxy-3-methylglutaryl-CoA (HMG-CoA). Functions in the mevalonate (MVA) pathway leading to isopentenyl diphosphate (IPP), a key precursor for the biosynthesis of isoprenoid compounds that are building blocks of archaeal membrane lipids.</text>
</comment>
<reference evidence="6 7" key="1">
    <citation type="journal article" date="2010" name="Stand. Genomic Sci.">
        <title>Complete genome sequence of Archaeoglobus profundus type strain (AV18).</title>
        <authorList>
            <person name="von Jan M."/>
            <person name="Lapidus A."/>
            <person name="Del Rio T.G."/>
            <person name="Copeland A."/>
            <person name="Tice H."/>
            <person name="Cheng J.F."/>
            <person name="Lucas S."/>
            <person name="Chen F."/>
            <person name="Nolan M."/>
            <person name="Goodwin L."/>
            <person name="Han C."/>
            <person name="Pitluck S."/>
            <person name="Liolios K."/>
            <person name="Ivanova N."/>
            <person name="Mavromatis K."/>
            <person name="Ovchinnikova G."/>
            <person name="Chertkov O."/>
            <person name="Pati A."/>
            <person name="Chen A."/>
            <person name="Palaniappan K."/>
            <person name="Land M."/>
            <person name="Hauser L."/>
            <person name="Chang Y.J."/>
            <person name="Jeffries C.D."/>
            <person name="Saunders E."/>
            <person name="Brettin T."/>
            <person name="Detter J.C."/>
            <person name="Chain P."/>
            <person name="Eichinger K."/>
            <person name="Huber H."/>
            <person name="Spring S."/>
            <person name="Rohde M."/>
            <person name="Goker M."/>
            <person name="Wirth R."/>
            <person name="Woyke T."/>
            <person name="Bristow J."/>
            <person name="Eisen J.A."/>
            <person name="Markowitz V."/>
            <person name="Hugenholtz P."/>
            <person name="Kyrpides N.C."/>
            <person name="Klenk H.P."/>
        </authorList>
    </citation>
    <scope>NUCLEOTIDE SEQUENCE [LARGE SCALE GENOMIC DNA]</scope>
    <source>
        <strain evidence="7">DSM 5631 / JCM 9629 / NBRC 100127 / Av18</strain>
    </source>
</reference>
<dbReference type="NCBIfam" id="TIGR00748">
    <property type="entry name" value="HMG_CoA_syn_Arc"/>
    <property type="match status" value="1"/>
</dbReference>
<dbReference type="InterPro" id="IPR016039">
    <property type="entry name" value="Thiolase-like"/>
</dbReference>
<keyword evidence="2 4" id="KW-0414">Isoprene biosynthesis</keyword>
<dbReference type="RefSeq" id="WP_012939552.1">
    <property type="nucleotide sequence ID" value="NC_013741.1"/>
</dbReference>
<feature type="binding site" evidence="4">
    <location>
        <position position="198"/>
    </location>
    <ligand>
        <name>CoA</name>
        <dbReference type="ChEBI" id="CHEBI:57287"/>
        <note>ligand shared with acetoacetyl-CoA thiolase</note>
    </ligand>
</feature>
<name>D2RFZ1_ARCPA</name>
<feature type="active site" description="Proton donor/acceptor" evidence="4">
    <location>
        <position position="80"/>
    </location>
</feature>
<sequence length="344" mass="37281">MVGIVSYGTYIPRYRIKVDEIARIWGENAEVIKNGLGVEQKSVPGSDEDTATIAVEAGREALKRAKIDPKKIGAVFVGSESHPYAVKPTGTIVAEALGVGNDYFCADLEFACKAGTTAMQICYAMVRAGIIEYGIAIGADTSQSRPGDPLEYTAGAGGACFIIGRDCIAEIEGTYSFASDTPDFWRREGQPYPSHGGRFTGQPAYFRHIVGATQGLLEKLGLKPSDFTYAVFHQPNGKFPMRVAKMLGFTKEQVKQGLVVPYIGNTYSGSSMIGLASVLDVAKPGDRILLTSFGSGAGSDAFSFVVTDKIEDFERNPTVFEKIKSCEYVDYGMYVKLRRKIRFG</sequence>
<dbReference type="EMBL" id="CP001857">
    <property type="protein sequence ID" value="ADB57216.1"/>
    <property type="molecule type" value="Genomic_DNA"/>
</dbReference>
<dbReference type="PANTHER" id="PTHR34069:SF2">
    <property type="entry name" value="BETA-KETOACYL-[ACYL-CARRIER-PROTEIN] SYNTHASE III"/>
    <property type="match status" value="1"/>
</dbReference>
<feature type="domain" description="Beta-ketoacyl-[acyl-carrier-protein] synthase III C-terminal" evidence="5">
    <location>
        <begin position="217"/>
        <end position="297"/>
    </location>
</feature>
<feature type="binding site" evidence="4">
    <location>
        <position position="29"/>
    </location>
    <ligand>
        <name>(3S)-3-hydroxy-3-methylglutaryl-CoA</name>
        <dbReference type="ChEBI" id="CHEBI:43074"/>
    </ligand>
</feature>
<dbReference type="GO" id="GO:0019287">
    <property type="term" value="P:isopentenyl diphosphate biosynthetic process, mevalonate pathway"/>
    <property type="evidence" value="ECO:0007669"/>
    <property type="project" value="UniProtKB-UniRule"/>
</dbReference>
<dbReference type="GO" id="GO:0044550">
    <property type="term" value="P:secondary metabolite biosynthetic process"/>
    <property type="evidence" value="ECO:0007669"/>
    <property type="project" value="TreeGrafter"/>
</dbReference>
<evidence type="ECO:0000256" key="4">
    <source>
        <dbReference type="HAMAP-Rule" id="MF_01409"/>
    </source>
</evidence>
<dbReference type="OrthoDB" id="5812at2157"/>
<keyword evidence="7" id="KW-1185">Reference proteome</keyword>
<evidence type="ECO:0000256" key="2">
    <source>
        <dbReference type="ARBA" id="ARBA00023229"/>
    </source>
</evidence>
<feature type="active site" description="Acyl-thioester intermediate" evidence="4">
    <location>
        <position position="112"/>
    </location>
</feature>
<gene>
    <name evidence="6" type="ordered locus">Arcpr_0144</name>
</gene>
<dbReference type="GO" id="GO:0003985">
    <property type="term" value="F:acetyl-CoA C-acetyltransferase activity"/>
    <property type="evidence" value="ECO:0007669"/>
    <property type="project" value="UniProtKB-UniRule"/>
</dbReference>
<evidence type="ECO:0000256" key="1">
    <source>
        <dbReference type="ARBA" id="ARBA00022679"/>
    </source>
</evidence>
<dbReference type="STRING" id="572546.Arcpr_0144"/>
<feature type="binding site" evidence="4">
    <location>
        <position position="242"/>
    </location>
    <ligand>
        <name>(3S)-3-hydroxy-3-methylglutaryl-CoA</name>
        <dbReference type="ChEBI" id="CHEBI:43074"/>
    </ligand>
</feature>
<dbReference type="KEGG" id="apo:Arcpr_0144"/>
<evidence type="ECO:0000256" key="3">
    <source>
        <dbReference type="ARBA" id="ARBA00023315"/>
    </source>
</evidence>
<dbReference type="InterPro" id="IPR013747">
    <property type="entry name" value="ACP_syn_III_C"/>
</dbReference>
<comment type="similarity">
    <text evidence="4">Belongs to the thiolase-like superfamily. Archaeal HMG-CoA synthase family.</text>
</comment>
<protein>
    <recommendedName>
        <fullName evidence="4">Hydroxymethylglutaryl-CoA synthase</fullName>
        <shortName evidence="4">HMG-CoA synthase</shortName>
        <shortName evidence="4">HMGCS</shortName>
        <ecNumber evidence="4">2.3.3.10</ecNumber>
    </recommendedName>
</protein>
<dbReference type="Proteomes" id="UP000001901">
    <property type="component" value="Chromosome"/>
</dbReference>
<feature type="active site" description="Proton donor/acceptor" evidence="4">
    <location>
        <position position="233"/>
    </location>
</feature>
<keyword evidence="1 4" id="KW-0808">Transferase</keyword>
<proteinExistence type="inferred from homology"/>
<organism evidence="6 7">
    <name type="scientific">Archaeoglobus profundus (strain DSM 5631 / JCM 9629 / NBRC 100127 / Av18)</name>
    <dbReference type="NCBI Taxonomy" id="572546"/>
    <lineage>
        <taxon>Archaea</taxon>
        <taxon>Methanobacteriati</taxon>
        <taxon>Methanobacteriota</taxon>
        <taxon>Archaeoglobi</taxon>
        <taxon>Archaeoglobales</taxon>
        <taxon>Archaeoglobaceae</taxon>
        <taxon>Archaeoglobus</taxon>
    </lineage>
</organism>
<dbReference type="GeneID" id="8738793"/>
<dbReference type="HOGENOM" id="CLU_039592_7_0_2"/>
<dbReference type="eggNOG" id="arCOG01767">
    <property type="taxonomic scope" value="Archaea"/>
</dbReference>
<comment type="caution">
    <text evidence="4">Lacks conserved residue(s) required for the propagation of feature annotation.</text>
</comment>
<keyword evidence="3 4" id="KW-0012">Acyltransferase</keyword>
<dbReference type="GO" id="GO:0004421">
    <property type="term" value="F:hydroxymethylglutaryl-CoA synthase activity"/>
    <property type="evidence" value="ECO:0007669"/>
    <property type="project" value="UniProtKB-EC"/>
</dbReference>
<dbReference type="PaxDb" id="572546-Arcpr_0144"/>
<dbReference type="FunFam" id="3.40.47.10:FF:000046">
    <property type="entry name" value="UPF0219 protein M1627_1703"/>
    <property type="match status" value="1"/>
</dbReference>
<feature type="binding site" evidence="4">
    <location>
        <position position="238"/>
    </location>
    <ligand>
        <name>CoA</name>
        <dbReference type="ChEBI" id="CHEBI:57287"/>
        <note>ligand shared with acetoacetyl-CoA thiolase</note>
    </ligand>
</feature>
<feature type="binding site" evidence="4">
    <location>
        <position position="112"/>
    </location>
    <ligand>
        <name>(3S)-3-hydroxy-3-methylglutaryl-CoA</name>
        <dbReference type="ChEBI" id="CHEBI:43074"/>
    </ligand>
</feature>
<dbReference type="Pfam" id="PF08541">
    <property type="entry name" value="ACP_syn_III_C"/>
    <property type="match status" value="1"/>
</dbReference>
<comment type="catalytic activity">
    <reaction evidence="4">
        <text>acetoacetyl-CoA + acetyl-CoA + H2O = (3S)-3-hydroxy-3-methylglutaryl-CoA + CoA + H(+)</text>
        <dbReference type="Rhea" id="RHEA:10188"/>
        <dbReference type="ChEBI" id="CHEBI:15377"/>
        <dbReference type="ChEBI" id="CHEBI:15378"/>
        <dbReference type="ChEBI" id="CHEBI:43074"/>
        <dbReference type="ChEBI" id="CHEBI:57286"/>
        <dbReference type="ChEBI" id="CHEBI:57287"/>
        <dbReference type="ChEBI" id="CHEBI:57288"/>
        <dbReference type="EC" id="2.3.3.10"/>
    </reaction>
</comment>
<evidence type="ECO:0000313" key="6">
    <source>
        <dbReference type="EMBL" id="ADB57216.1"/>
    </source>
</evidence>
<feature type="binding site" evidence="4">
    <location>
        <position position="153"/>
    </location>
    <ligand>
        <name>(3S)-3-hydroxy-3-methylglutaryl-CoA</name>
        <dbReference type="ChEBI" id="CHEBI:43074"/>
    </ligand>
</feature>
<dbReference type="AlphaFoldDB" id="D2RFZ1"/>
<evidence type="ECO:0000259" key="5">
    <source>
        <dbReference type="Pfam" id="PF08541"/>
    </source>
</evidence>
<accession>D2RFZ1</accession>
<feature type="binding site" evidence="4">
    <location>
        <position position="265"/>
    </location>
    <ligand>
        <name>(3S)-3-hydroxy-3-methylglutaryl-CoA</name>
        <dbReference type="ChEBI" id="CHEBI:43074"/>
    </ligand>
</feature>
<feature type="binding site" evidence="4">
    <location>
        <position position="233"/>
    </location>
    <ligand>
        <name>(3S)-3-hydroxy-3-methylglutaryl-CoA</name>
        <dbReference type="ChEBI" id="CHEBI:43074"/>
    </ligand>
</feature>
<evidence type="ECO:0000313" key="7">
    <source>
        <dbReference type="Proteomes" id="UP000001901"/>
    </source>
</evidence>
<dbReference type="SUPFAM" id="SSF53901">
    <property type="entry name" value="Thiolase-like"/>
    <property type="match status" value="2"/>
</dbReference>
<dbReference type="Gene3D" id="3.40.47.10">
    <property type="match status" value="1"/>
</dbReference>
<dbReference type="NCBIfam" id="NF003274">
    <property type="entry name" value="PRK04262.1"/>
    <property type="match status" value="1"/>
</dbReference>